<evidence type="ECO:0000313" key="11">
    <source>
        <dbReference type="Proteomes" id="UP000008141"/>
    </source>
</evidence>
<comment type="catalytic activity">
    <reaction evidence="7">
        <text>arsenic triglutathione + 2 [thioredoxin]-dithiol + 2 S-adenosyl-L-methionine + H2O = dimethylarsinous acid + 2 [thioredoxin]-disulfide + 3 glutathione + 2 S-adenosyl-L-homocysteine + 2 H(+)</text>
        <dbReference type="Rhea" id="RHEA:69464"/>
        <dbReference type="Rhea" id="RHEA-COMP:10698"/>
        <dbReference type="Rhea" id="RHEA-COMP:10700"/>
        <dbReference type="ChEBI" id="CHEBI:15377"/>
        <dbReference type="ChEBI" id="CHEBI:15378"/>
        <dbReference type="ChEBI" id="CHEBI:23808"/>
        <dbReference type="ChEBI" id="CHEBI:29950"/>
        <dbReference type="ChEBI" id="CHEBI:50058"/>
        <dbReference type="ChEBI" id="CHEBI:57856"/>
        <dbReference type="ChEBI" id="CHEBI:57925"/>
        <dbReference type="ChEBI" id="CHEBI:59789"/>
        <dbReference type="ChEBI" id="CHEBI:183640"/>
        <dbReference type="EC" id="2.1.1.137"/>
    </reaction>
</comment>
<dbReference type="EMBL" id="GL433844">
    <property type="protein sequence ID" value="EFN55442.1"/>
    <property type="molecule type" value="Genomic_DNA"/>
</dbReference>
<dbReference type="RefSeq" id="XP_005847544.1">
    <property type="nucleotide sequence ID" value="XM_005847482.1"/>
</dbReference>
<organism evidence="11">
    <name type="scientific">Chlorella variabilis</name>
    <name type="common">Green alga</name>
    <dbReference type="NCBI Taxonomy" id="554065"/>
    <lineage>
        <taxon>Eukaryota</taxon>
        <taxon>Viridiplantae</taxon>
        <taxon>Chlorophyta</taxon>
        <taxon>core chlorophytes</taxon>
        <taxon>Trebouxiophyceae</taxon>
        <taxon>Chlorellales</taxon>
        <taxon>Chlorellaceae</taxon>
        <taxon>Chlorella clade</taxon>
        <taxon>Chlorella</taxon>
    </lineage>
</organism>
<evidence type="ECO:0000256" key="6">
    <source>
        <dbReference type="ARBA" id="ARBA00047941"/>
    </source>
</evidence>
<dbReference type="PANTHER" id="PTHR43675">
    <property type="entry name" value="ARSENITE METHYLTRANSFERASE"/>
    <property type="match status" value="1"/>
</dbReference>
<dbReference type="Gene3D" id="3.40.5.100">
    <property type="match status" value="1"/>
</dbReference>
<sequence>MAPPAQNGVSEQQVHANVQHYYGEVLAASTDMKTSACTAAGAPHPLVRAALQRVPPEVQARYFGCGSAFPLGIEGLRVLDLGCGSGRDCYVCAAMVGEAGSVTGVDMTDAQLELANRHAQDYCCHTLGYKQPNMRFVKGQIERLGEAGIQAGSVDLIISNCVVNLTPDKQAVLAEAYRVLAPGGEMYFSDMYCTRRVPEELRTNEVLWDEGLAGSLYTQDFLRICRQVGFLDPRQLASHPIQVHDPELRALVGPASYLSITYRLFKLPGTLEAGSEDYGQAARYLGTIPGSPHAYSLDSQHTFPTHKWVAVCGNTAAMLGDSWLGKHFEVAGDRSTHFGAFPAGSGSACTQQQPAGSCC</sequence>
<evidence type="ECO:0000259" key="9">
    <source>
        <dbReference type="Pfam" id="PF13847"/>
    </source>
</evidence>
<dbReference type="OMA" id="PQYCHLN"/>
<protein>
    <recommendedName>
        <fullName evidence="5">Arsenite methyltransferase</fullName>
        <ecNumber evidence="4">2.1.1.137</ecNumber>
    </recommendedName>
</protein>
<dbReference type="SUPFAM" id="SSF53335">
    <property type="entry name" value="S-adenosyl-L-methionine-dependent methyltransferases"/>
    <property type="match status" value="1"/>
</dbReference>
<evidence type="ECO:0000256" key="8">
    <source>
        <dbReference type="ARBA" id="ARBA00048428"/>
    </source>
</evidence>
<dbReference type="GeneID" id="17354917"/>
<dbReference type="InterPro" id="IPR025714">
    <property type="entry name" value="Methyltranfer_dom"/>
</dbReference>
<evidence type="ECO:0000256" key="2">
    <source>
        <dbReference type="ARBA" id="ARBA00022691"/>
    </source>
</evidence>
<evidence type="ECO:0000256" key="1">
    <source>
        <dbReference type="ARBA" id="ARBA00022679"/>
    </source>
</evidence>
<keyword evidence="11" id="KW-1185">Reference proteome</keyword>
<dbReference type="GO" id="GO:0030791">
    <property type="term" value="F:arsenite methyltransferase activity"/>
    <property type="evidence" value="ECO:0007669"/>
    <property type="project" value="UniProtKB-EC"/>
</dbReference>
<gene>
    <name evidence="10" type="ORF">CHLNCDRAFT_23051</name>
</gene>
<comment type="catalytic activity">
    <reaction evidence="6">
        <text>arsenic triglutathione + [thioredoxin]-dithiol + S-adenosyl-L-methionine + 2 H2O = methylarsonous acid + [thioredoxin]-disulfide + 3 glutathione + S-adenosyl-L-homocysteine + H(+)</text>
        <dbReference type="Rhea" id="RHEA:69460"/>
        <dbReference type="Rhea" id="RHEA-COMP:10698"/>
        <dbReference type="Rhea" id="RHEA-COMP:10700"/>
        <dbReference type="ChEBI" id="CHEBI:15377"/>
        <dbReference type="ChEBI" id="CHEBI:15378"/>
        <dbReference type="ChEBI" id="CHEBI:17826"/>
        <dbReference type="ChEBI" id="CHEBI:29950"/>
        <dbReference type="ChEBI" id="CHEBI:50058"/>
        <dbReference type="ChEBI" id="CHEBI:57856"/>
        <dbReference type="ChEBI" id="CHEBI:57925"/>
        <dbReference type="ChEBI" id="CHEBI:59789"/>
        <dbReference type="ChEBI" id="CHEBI:183640"/>
        <dbReference type="EC" id="2.1.1.137"/>
    </reaction>
</comment>
<evidence type="ECO:0000256" key="5">
    <source>
        <dbReference type="ARBA" id="ARBA00034545"/>
    </source>
</evidence>
<dbReference type="InterPro" id="IPR029063">
    <property type="entry name" value="SAM-dependent_MTases_sf"/>
</dbReference>
<dbReference type="Gene3D" id="3.40.50.150">
    <property type="entry name" value="Vaccinia Virus protein VP39"/>
    <property type="match status" value="1"/>
</dbReference>
<dbReference type="CDD" id="cd02440">
    <property type="entry name" value="AdoMet_MTases"/>
    <property type="match status" value="1"/>
</dbReference>
<dbReference type="KEGG" id="cvr:CHLNCDRAFT_23051"/>
<evidence type="ECO:0000256" key="7">
    <source>
        <dbReference type="ARBA" id="ARBA00047943"/>
    </source>
</evidence>
<dbReference type="Proteomes" id="UP000008141">
    <property type="component" value="Unassembled WGS sequence"/>
</dbReference>
<dbReference type="AlphaFoldDB" id="E1ZF56"/>
<evidence type="ECO:0000313" key="10">
    <source>
        <dbReference type="EMBL" id="EFN55442.1"/>
    </source>
</evidence>
<comment type="similarity">
    <text evidence="3">Belongs to the methyltransferase superfamily. Arsenite methyltransferase family.</text>
</comment>
<comment type="catalytic activity">
    <reaction evidence="8">
        <text>arsenic triglutathione + 3 [thioredoxin]-dithiol + 3 S-adenosyl-L-methionine = trimethylarsine + 3 [thioredoxin]-disulfide + 3 glutathione + 3 S-adenosyl-L-homocysteine + 3 H(+)</text>
        <dbReference type="Rhea" id="RHEA:69432"/>
        <dbReference type="Rhea" id="RHEA-COMP:10698"/>
        <dbReference type="Rhea" id="RHEA-COMP:10700"/>
        <dbReference type="ChEBI" id="CHEBI:15378"/>
        <dbReference type="ChEBI" id="CHEBI:27130"/>
        <dbReference type="ChEBI" id="CHEBI:29950"/>
        <dbReference type="ChEBI" id="CHEBI:50058"/>
        <dbReference type="ChEBI" id="CHEBI:57856"/>
        <dbReference type="ChEBI" id="CHEBI:57925"/>
        <dbReference type="ChEBI" id="CHEBI:59789"/>
        <dbReference type="ChEBI" id="CHEBI:183640"/>
        <dbReference type="EC" id="2.1.1.137"/>
    </reaction>
</comment>
<dbReference type="InParanoid" id="E1ZF56"/>
<dbReference type="InterPro" id="IPR026669">
    <property type="entry name" value="Arsenite_MeTrfase-like"/>
</dbReference>
<dbReference type="OrthoDB" id="8300214at2759"/>
<keyword evidence="2" id="KW-0949">S-adenosyl-L-methionine</keyword>
<feature type="domain" description="Methyltransferase" evidence="9">
    <location>
        <begin position="75"/>
        <end position="226"/>
    </location>
</feature>
<reference evidence="10 11" key="1">
    <citation type="journal article" date="2010" name="Plant Cell">
        <title>The Chlorella variabilis NC64A genome reveals adaptation to photosymbiosis, coevolution with viruses, and cryptic sex.</title>
        <authorList>
            <person name="Blanc G."/>
            <person name="Duncan G."/>
            <person name="Agarkova I."/>
            <person name="Borodovsky M."/>
            <person name="Gurnon J."/>
            <person name="Kuo A."/>
            <person name="Lindquist E."/>
            <person name="Lucas S."/>
            <person name="Pangilinan J."/>
            <person name="Polle J."/>
            <person name="Salamov A."/>
            <person name="Terry A."/>
            <person name="Yamada T."/>
            <person name="Dunigan D.D."/>
            <person name="Grigoriev I.V."/>
            <person name="Claverie J.M."/>
            <person name="Van Etten J.L."/>
        </authorList>
    </citation>
    <scope>NUCLEOTIDE SEQUENCE [LARGE SCALE GENOMIC DNA]</scope>
    <source>
        <strain evidence="10 11">NC64A</strain>
    </source>
</reference>
<dbReference type="Pfam" id="PF13847">
    <property type="entry name" value="Methyltransf_31"/>
    <property type="match status" value="1"/>
</dbReference>
<evidence type="ECO:0000256" key="3">
    <source>
        <dbReference type="ARBA" id="ARBA00034487"/>
    </source>
</evidence>
<dbReference type="eggNOG" id="ENOG502QQD6">
    <property type="taxonomic scope" value="Eukaryota"/>
</dbReference>
<proteinExistence type="inferred from homology"/>
<dbReference type="EC" id="2.1.1.137" evidence="4"/>
<accession>E1ZF56</accession>
<keyword evidence="1" id="KW-0808">Transferase</keyword>
<name>E1ZF56_CHLVA</name>
<dbReference type="STRING" id="554065.E1ZF56"/>
<dbReference type="PANTHER" id="PTHR43675:SF8">
    <property type="entry name" value="ARSENITE METHYLTRANSFERASE"/>
    <property type="match status" value="1"/>
</dbReference>
<evidence type="ECO:0000256" key="4">
    <source>
        <dbReference type="ARBA" id="ARBA00034521"/>
    </source>
</evidence>